<protein>
    <submittedName>
        <fullName evidence="1">Uncharacterized protein</fullName>
    </submittedName>
</protein>
<dbReference type="EMBL" id="JAHCVK010000001">
    <property type="protein sequence ID" value="MBT0652039.1"/>
    <property type="molecule type" value="Genomic_DNA"/>
</dbReference>
<sequence length="106" mass="11756">MAGNSFNPFIITGENTSIIEDIYLLAALITFDPRITYSLRYDKVSGRVAYEVHGRVSEPMRRYYAGEVASLKTFIGHVKALRSAAFALKNSVKGEGAKNIVNVDIR</sequence>
<dbReference type="Proteomes" id="UP000756860">
    <property type="component" value="Unassembled WGS sequence"/>
</dbReference>
<gene>
    <name evidence="1" type="ORF">KI810_03160</name>
</gene>
<keyword evidence="2" id="KW-1185">Reference proteome</keyword>
<organism evidence="1 2">
    <name type="scientific">Geomobilimonas luticola</name>
    <dbReference type="NCBI Taxonomy" id="1114878"/>
    <lineage>
        <taxon>Bacteria</taxon>
        <taxon>Pseudomonadati</taxon>
        <taxon>Thermodesulfobacteriota</taxon>
        <taxon>Desulfuromonadia</taxon>
        <taxon>Geobacterales</taxon>
        <taxon>Geobacteraceae</taxon>
        <taxon>Geomobilimonas</taxon>
    </lineage>
</organism>
<reference evidence="1 2" key="1">
    <citation type="submission" date="2021-05" db="EMBL/GenBank/DDBJ databases">
        <title>The draft genome of Geobacter luticola JCM 17780.</title>
        <authorList>
            <person name="Xu Z."/>
            <person name="Masuda Y."/>
            <person name="Itoh H."/>
            <person name="Senoo K."/>
        </authorList>
    </citation>
    <scope>NUCLEOTIDE SEQUENCE [LARGE SCALE GENOMIC DNA]</scope>
    <source>
        <strain evidence="1 2">JCM 17780</strain>
    </source>
</reference>
<accession>A0ABS5S9I7</accession>
<comment type="caution">
    <text evidence="1">The sequence shown here is derived from an EMBL/GenBank/DDBJ whole genome shotgun (WGS) entry which is preliminary data.</text>
</comment>
<evidence type="ECO:0000313" key="1">
    <source>
        <dbReference type="EMBL" id="MBT0652039.1"/>
    </source>
</evidence>
<proteinExistence type="predicted"/>
<name>A0ABS5S9I7_9BACT</name>
<evidence type="ECO:0000313" key="2">
    <source>
        <dbReference type="Proteomes" id="UP000756860"/>
    </source>
</evidence>
<dbReference type="RefSeq" id="WP_214174010.1">
    <property type="nucleotide sequence ID" value="NZ_JAHCVK010000001.1"/>
</dbReference>